<gene>
    <name evidence="3" type="ORF">A3783_00055</name>
</gene>
<feature type="signal peptide" evidence="2">
    <location>
        <begin position="1"/>
        <end position="25"/>
    </location>
</feature>
<dbReference type="InterPro" id="IPR014755">
    <property type="entry name" value="Cu-Rt/internalin_Ig-like"/>
</dbReference>
<dbReference type="RefSeq" id="WP_028105601.1">
    <property type="nucleotide sequence ID" value="NZ_LVVL01000001.1"/>
</dbReference>
<keyword evidence="4" id="KW-1185">Reference proteome</keyword>
<dbReference type="Proteomes" id="UP000078447">
    <property type="component" value="Unassembled WGS sequence"/>
</dbReference>
<evidence type="ECO:0000313" key="3">
    <source>
        <dbReference type="EMBL" id="OAN14354.1"/>
    </source>
</evidence>
<protein>
    <submittedName>
        <fullName evidence="3">Uncharacterized protein</fullName>
    </submittedName>
</protein>
<proteinExistence type="predicted"/>
<dbReference type="Gene3D" id="2.60.40.1220">
    <property type="match status" value="1"/>
</dbReference>
<evidence type="ECO:0000313" key="4">
    <source>
        <dbReference type="Proteomes" id="UP000078447"/>
    </source>
</evidence>
<accession>A0ABX2V933</accession>
<sequence>MAYSKKTNKLYAAAAALAVTASVVAPVAADAAAKVSVKYIEPILMKHAGGSKYAVKKLTLPTKVKVKLSNGKYEMRSVKWSGSVKFETKYINKYQVLYGTVAGTSKKAVLKVELQNYVVDILEPVLEPVPVGGKVVLPSTISIRYKSGIIVKRPISKFNIKTPSTSKAGKYKIAYTYKGANSVVTGSINYEVKAAMISNVMGSVDDQTLSVKADVMYPAVGAMAELLIYPGKDMTKAPIVVKGSLSKGKFMASQGGIPEGTHSYVVKVGDVKSAAMDFTVANTVLASAKALGKDKVEVSFSRAVDSVTADNFKIAGGTVKSATLSADKKSAVLEVEGLEYGKDYTVDAKGILIGGVAKDLGSLSFMTQSVENIWMLEVTPKASSILANGSDNTEVTFQLKNKATGEVDMKADDIVLKLSTSFGSLAKERVTIQDGKATVLLTSEFSNTDLEATIDAQIIETVNGEYKDLIGKIDGQAKVKFSTVMVTPAPVEMINVLAAESNQADRVTIFLDKAVSRELLLKSFGLDKVRQGLHEEDYMANDNIQIEQFDGMKRVIGIKSVPSNPKAFEVILDKETPLQDNATVKVLAKITSSTDTEVKSKASFKLTDARQPEVTSVKAVGLNQLEVKFSEAIADAKFKIDGQFGEKYFDVKYLGFDNKEGVDRRDTVIITLNDEQMMAAVKAEEAYPGPKKGYFTSGKHSLQIWDAMDFAALSDESNIGTTQNLDFTVAADTVKPTAGVVVESPEQFRVMFSKQLKNLSLADVQALLGSKMKLERYNSGTKLYEDFSQYAEITYYNEETGEVLVELKKDWTEIYDTVNTKENYYNDKFKITLAKDSVKAEANGEKNDALSLDLNYSGSPLNTPDLKSAEINAIDRILLSNDFNVMMSEPVKLRGLDQADTPLINADGTVLPPKTTVEFIGKDKDGKIVTIDGSVVGYTNSSDMNFRVAANQSLQNLVDNAGYGEEWKVVVKSLSDDVGNTVATATHDFKIMKTPVKPVVSPFEIEKVSANAKDEKDVIRVKFSEGVQYSGMYDATSTAQYTLNGKNLPVGTSISLADSDDNLSNGLDIVKIKVPAGTLKTLSNVITVNKELQSYDNSVLTGGYEKAVLLGLN</sequence>
<dbReference type="Gene3D" id="2.60.40.10">
    <property type="entry name" value="Immunoglobulins"/>
    <property type="match status" value="1"/>
</dbReference>
<dbReference type="EMBL" id="LVVL01000001">
    <property type="protein sequence ID" value="OAN14354.1"/>
    <property type="molecule type" value="Genomic_DNA"/>
</dbReference>
<keyword evidence="1 2" id="KW-0732">Signal</keyword>
<evidence type="ECO:0000256" key="1">
    <source>
        <dbReference type="ARBA" id="ARBA00022729"/>
    </source>
</evidence>
<name>A0ABX2V933_9BACL</name>
<dbReference type="InterPro" id="IPR013783">
    <property type="entry name" value="Ig-like_fold"/>
</dbReference>
<comment type="caution">
    <text evidence="3">The sequence shown here is derived from an EMBL/GenBank/DDBJ whole genome shotgun (WGS) entry which is preliminary data.</text>
</comment>
<reference evidence="3 4" key="1">
    <citation type="submission" date="2016-03" db="EMBL/GenBank/DDBJ databases">
        <authorList>
            <person name="Cho S.-Y."/>
            <person name="Lim S."/>
            <person name="Kim H."/>
            <person name="Soh E.H."/>
            <person name="Moon J.S."/>
        </authorList>
    </citation>
    <scope>NUCLEOTIDE SEQUENCE [LARGE SCALE GENOMIC DNA]</scope>
    <source>
        <strain evidence="3 4">KCTC 3810</strain>
    </source>
</reference>
<evidence type="ECO:0000256" key="2">
    <source>
        <dbReference type="SAM" id="SignalP"/>
    </source>
</evidence>
<organism evidence="3 4">
    <name type="scientific">Exiguobacterium undae</name>
    <dbReference type="NCBI Taxonomy" id="169177"/>
    <lineage>
        <taxon>Bacteria</taxon>
        <taxon>Bacillati</taxon>
        <taxon>Bacillota</taxon>
        <taxon>Bacilli</taxon>
        <taxon>Bacillales</taxon>
        <taxon>Bacillales Family XII. Incertae Sedis</taxon>
        <taxon>Exiguobacterium</taxon>
    </lineage>
</organism>
<feature type="chain" id="PRO_5045225275" evidence="2">
    <location>
        <begin position="26"/>
        <end position="1113"/>
    </location>
</feature>